<comment type="caution">
    <text evidence="9">Lacks conserved residue(s) required for the propagation of feature annotation.</text>
</comment>
<feature type="binding site" evidence="9">
    <location>
        <position position="167"/>
    </location>
    <ligand>
        <name>3-phosphoshikimate</name>
        <dbReference type="ChEBI" id="CHEBI:145989"/>
    </ligand>
</feature>
<feature type="domain" description="Enolpyruvate transferase" evidence="10">
    <location>
        <begin position="4"/>
        <end position="421"/>
    </location>
</feature>
<evidence type="ECO:0000256" key="6">
    <source>
        <dbReference type="ARBA" id="ARBA00022679"/>
    </source>
</evidence>
<dbReference type="Proteomes" id="UP000241436">
    <property type="component" value="Unassembled WGS sequence"/>
</dbReference>
<feature type="binding site" evidence="9">
    <location>
        <position position="20"/>
    </location>
    <ligand>
        <name>3-phosphoshikimate</name>
        <dbReference type="ChEBI" id="CHEBI:145989"/>
    </ligand>
</feature>
<dbReference type="PIRSF" id="PIRSF000505">
    <property type="entry name" value="EPSPS"/>
    <property type="match status" value="1"/>
</dbReference>
<feature type="binding site" evidence="9">
    <location>
        <position position="24"/>
    </location>
    <ligand>
        <name>3-phosphoshikimate</name>
        <dbReference type="ChEBI" id="CHEBI:145989"/>
    </ligand>
</feature>
<dbReference type="SUPFAM" id="SSF55205">
    <property type="entry name" value="EPT/RTPC-like"/>
    <property type="match status" value="1"/>
</dbReference>
<comment type="subcellular location">
    <subcellularLocation>
        <location evidence="9">Cytoplasm</location>
    </subcellularLocation>
</comment>
<dbReference type="InterPro" id="IPR023193">
    <property type="entry name" value="EPSP_synthase_CS"/>
</dbReference>
<reference evidence="12" key="2">
    <citation type="journal article" date="2018" name="Environ. Microbiol.">
        <title>Bloom of a denitrifying methanotroph, 'Candidatus Methylomirabilis limnetica', in a deep stratified lake.</title>
        <authorList>
            <person name="Graf J.S."/>
            <person name="Mayr M.J."/>
            <person name="Marchant H.K."/>
            <person name="Tienken D."/>
            <person name="Hach P.F."/>
            <person name="Brand A."/>
            <person name="Schubert C.J."/>
            <person name="Kuypers M.M."/>
            <person name="Milucka J."/>
        </authorList>
    </citation>
    <scope>NUCLEOTIDE SEQUENCE [LARGE SCALE GENOMIC DNA]</scope>
    <source>
        <strain evidence="12">Zug</strain>
    </source>
</reference>
<evidence type="ECO:0000256" key="2">
    <source>
        <dbReference type="ARBA" id="ARBA00004811"/>
    </source>
</evidence>
<feature type="binding site" evidence="9">
    <location>
        <position position="167"/>
    </location>
    <ligand>
        <name>phosphoenolpyruvate</name>
        <dbReference type="ChEBI" id="CHEBI:58702"/>
    </ligand>
</feature>
<keyword evidence="12" id="KW-1185">Reference proteome</keyword>
<feature type="binding site" evidence="9">
    <location>
        <position position="19"/>
    </location>
    <ligand>
        <name>3-phosphoshikimate</name>
        <dbReference type="ChEBI" id="CHEBI:145989"/>
    </ligand>
</feature>
<evidence type="ECO:0000256" key="3">
    <source>
        <dbReference type="ARBA" id="ARBA00009948"/>
    </source>
</evidence>
<dbReference type="GO" id="GO:0009423">
    <property type="term" value="P:chorismate biosynthetic process"/>
    <property type="evidence" value="ECO:0007669"/>
    <property type="project" value="UniProtKB-UniRule"/>
</dbReference>
<dbReference type="FunFam" id="3.65.10.10:FF:000005">
    <property type="entry name" value="3-phosphoshikimate 1-carboxyvinyltransferase"/>
    <property type="match status" value="1"/>
</dbReference>
<reference evidence="11 12" key="1">
    <citation type="submission" date="2017-09" db="EMBL/GenBank/DDBJ databases">
        <title>Bloom of a denitrifying methanotroph, Candidatus Methylomirabilis limnetica, in a deep stratified lake.</title>
        <authorList>
            <person name="Graf J.S."/>
            <person name="Marchant H.K."/>
            <person name="Tienken D."/>
            <person name="Hach P.F."/>
            <person name="Brand A."/>
            <person name="Schubert C.J."/>
            <person name="Kuypers M.M."/>
            <person name="Milucka J."/>
        </authorList>
    </citation>
    <scope>NUCLEOTIDE SEQUENCE [LARGE SCALE GENOMIC DNA]</scope>
    <source>
        <strain evidence="11 12">Zug</strain>
    </source>
</reference>
<evidence type="ECO:0000259" key="10">
    <source>
        <dbReference type="Pfam" id="PF00275"/>
    </source>
</evidence>
<comment type="subunit">
    <text evidence="9">Monomer.</text>
</comment>
<evidence type="ECO:0000256" key="5">
    <source>
        <dbReference type="ARBA" id="ARBA00022605"/>
    </source>
</evidence>
<evidence type="ECO:0000256" key="9">
    <source>
        <dbReference type="HAMAP-Rule" id="MF_00210"/>
    </source>
</evidence>
<feature type="binding site" evidence="9">
    <location>
        <position position="120"/>
    </location>
    <ligand>
        <name>phosphoenolpyruvate</name>
        <dbReference type="ChEBI" id="CHEBI:58702"/>
    </ligand>
</feature>
<name>A0A2T4TZT0_9BACT</name>
<dbReference type="EC" id="2.5.1.19" evidence="9"/>
<evidence type="ECO:0000256" key="8">
    <source>
        <dbReference type="ARBA" id="ARBA00044633"/>
    </source>
</evidence>
<feature type="binding site" evidence="9">
    <location>
        <position position="386"/>
    </location>
    <ligand>
        <name>phosphoenolpyruvate</name>
        <dbReference type="ChEBI" id="CHEBI:58702"/>
    </ligand>
</feature>
<comment type="function">
    <text evidence="1 9">Catalyzes the transfer of the enolpyruvyl moiety of phosphoenolpyruvate (PEP) to the 5-hydroxyl of shikimate-3-phosphate (S3P) to produce enolpyruvyl shikimate-3-phosphate and inorganic phosphate.</text>
</comment>
<dbReference type="NCBIfam" id="TIGR01356">
    <property type="entry name" value="aroA"/>
    <property type="match status" value="1"/>
</dbReference>
<accession>A0A2T4TZT0</accession>
<feature type="binding site" evidence="9">
    <location>
        <position position="344"/>
    </location>
    <ligand>
        <name>phosphoenolpyruvate</name>
        <dbReference type="ChEBI" id="CHEBI:58702"/>
    </ligand>
</feature>
<keyword evidence="4 9" id="KW-0963">Cytoplasm</keyword>
<evidence type="ECO:0000256" key="7">
    <source>
        <dbReference type="ARBA" id="ARBA00023141"/>
    </source>
</evidence>
<evidence type="ECO:0000313" key="12">
    <source>
        <dbReference type="Proteomes" id="UP000241436"/>
    </source>
</evidence>
<dbReference type="PROSITE" id="PS00104">
    <property type="entry name" value="EPSP_SYNTHASE_1"/>
    <property type="match status" value="1"/>
</dbReference>
<proteinExistence type="inferred from homology"/>
<comment type="similarity">
    <text evidence="3 9">Belongs to the EPSP synthase family.</text>
</comment>
<gene>
    <name evidence="9 11" type="primary">aroA</name>
    <name evidence="11" type="ORF">CLG94_04010</name>
</gene>
<protein>
    <recommendedName>
        <fullName evidence="9">3-phosphoshikimate 1-carboxyvinyltransferase</fullName>
        <ecNumber evidence="9">2.5.1.19</ecNumber>
    </recommendedName>
    <alternativeName>
        <fullName evidence="9">5-enolpyruvylshikimate-3-phosphate synthase</fullName>
        <shortName evidence="9">EPSP synthase</shortName>
        <shortName evidence="9">EPSPS</shortName>
    </alternativeName>
</protein>
<comment type="pathway">
    <text evidence="2 9">Metabolic intermediate biosynthesis; chorismate biosynthesis; chorismate from D-erythrose 4-phosphate and phosphoenolpyruvate: step 6/7.</text>
</comment>
<dbReference type="FunFam" id="3.65.10.10:FF:000006">
    <property type="entry name" value="3-phosphoshikimate 1-carboxyvinyltransferase"/>
    <property type="match status" value="1"/>
</dbReference>
<feature type="binding site" evidence="9">
    <location>
        <position position="165"/>
    </location>
    <ligand>
        <name>3-phosphoshikimate</name>
        <dbReference type="ChEBI" id="CHEBI:145989"/>
    </ligand>
</feature>
<keyword evidence="6 9" id="KW-0808">Transferase</keyword>
<dbReference type="InterPro" id="IPR001986">
    <property type="entry name" value="Enolpyruvate_Tfrase_dom"/>
</dbReference>
<dbReference type="InterPro" id="IPR013792">
    <property type="entry name" value="RNA3'P_cycl/enolpyr_Trfase_a/b"/>
</dbReference>
<feature type="binding site" evidence="9">
    <location>
        <position position="313"/>
    </location>
    <ligand>
        <name>3-phosphoshikimate</name>
        <dbReference type="ChEBI" id="CHEBI:145989"/>
    </ligand>
</feature>
<feature type="binding site" evidence="9">
    <location>
        <position position="92"/>
    </location>
    <ligand>
        <name>phosphoenolpyruvate</name>
        <dbReference type="ChEBI" id="CHEBI:58702"/>
    </ligand>
</feature>
<dbReference type="OrthoDB" id="9809920at2"/>
<dbReference type="Pfam" id="PF00275">
    <property type="entry name" value="EPSP_synthase"/>
    <property type="match status" value="1"/>
</dbReference>
<dbReference type="HAMAP" id="MF_00210">
    <property type="entry name" value="EPSP_synth"/>
    <property type="match status" value="1"/>
</dbReference>
<evidence type="ECO:0000256" key="1">
    <source>
        <dbReference type="ARBA" id="ARBA00002174"/>
    </source>
</evidence>
<dbReference type="GO" id="GO:0005737">
    <property type="term" value="C:cytoplasm"/>
    <property type="evidence" value="ECO:0007669"/>
    <property type="project" value="UniProtKB-SubCell"/>
</dbReference>
<dbReference type="InterPro" id="IPR006264">
    <property type="entry name" value="EPSP_synthase"/>
</dbReference>
<feature type="active site" description="Proton acceptor" evidence="9">
    <location>
        <position position="313"/>
    </location>
</feature>
<dbReference type="PANTHER" id="PTHR21090">
    <property type="entry name" value="AROM/DEHYDROQUINATE SYNTHASE"/>
    <property type="match status" value="1"/>
</dbReference>
<dbReference type="AlphaFoldDB" id="A0A2T4TZT0"/>
<keyword evidence="5 9" id="KW-0028">Amino-acid biosynthesis</keyword>
<dbReference type="EMBL" id="NVQC01000015">
    <property type="protein sequence ID" value="PTL36591.1"/>
    <property type="molecule type" value="Genomic_DNA"/>
</dbReference>
<dbReference type="UniPathway" id="UPA00053">
    <property type="reaction ID" value="UER00089"/>
</dbReference>
<dbReference type="GO" id="GO:0003866">
    <property type="term" value="F:3-phosphoshikimate 1-carboxyvinyltransferase activity"/>
    <property type="evidence" value="ECO:0007669"/>
    <property type="project" value="UniProtKB-UniRule"/>
</dbReference>
<dbReference type="GO" id="GO:0009073">
    <property type="term" value="P:aromatic amino acid family biosynthetic process"/>
    <property type="evidence" value="ECO:0007669"/>
    <property type="project" value="UniProtKB-KW"/>
</dbReference>
<feature type="binding site" evidence="9">
    <location>
        <position position="340"/>
    </location>
    <ligand>
        <name>3-phosphoshikimate</name>
        <dbReference type="ChEBI" id="CHEBI:145989"/>
    </ligand>
</feature>
<evidence type="ECO:0000256" key="4">
    <source>
        <dbReference type="ARBA" id="ARBA00022490"/>
    </source>
</evidence>
<feature type="binding site" evidence="9">
    <location>
        <position position="19"/>
    </location>
    <ligand>
        <name>phosphoenolpyruvate</name>
        <dbReference type="ChEBI" id="CHEBI:58702"/>
    </ligand>
</feature>
<dbReference type="InterPro" id="IPR036968">
    <property type="entry name" value="Enolpyruvate_Tfrase_sf"/>
</dbReference>
<dbReference type="GO" id="GO:0008652">
    <property type="term" value="P:amino acid biosynthetic process"/>
    <property type="evidence" value="ECO:0007669"/>
    <property type="project" value="UniProtKB-KW"/>
</dbReference>
<sequence length="446" mass="46881">MLVNPIGSLKGELTLPGDKSITHRAIILGSLADGVTEITGALRSDDCRHTAKAMGTMGATVEELGGDRLRIQGCGLHGLKEPDKILDVGNSGTTMRLLAGVLAAQPFFSVLTGDQYLRARPMARVATPLRSMGATILGREGGNFPPLAIMGTHLKAIDYVSPIASAQVKSAILLAGLFTEGETTVTEPSLSRDHTERMFEALGIPIHRNGLSLRVESIKKIPSFQVDIPGDFSAAAFFIVAAMVIPGSELTLRQVGINPTRTGLLDALRSMGGVIEVSCRRIISGEPVADLHVRSQALHGTEVAGALIPRMLDEIPVFAVAAALADGSTIIRNAAELRVKEVDRLAALVKELRRFGVQIEECPDGLVIHGGASLSGCHCDSWGDHRMAMAVAVAGLAARGSTTISDSSCVSSSFPDFWTRLDAILPGAAIPYADVGRTSNLALGTS</sequence>
<comment type="catalytic activity">
    <reaction evidence="8">
        <text>3-phosphoshikimate + phosphoenolpyruvate = 5-O-(1-carboxyvinyl)-3-phosphoshikimate + phosphate</text>
        <dbReference type="Rhea" id="RHEA:21256"/>
        <dbReference type="ChEBI" id="CHEBI:43474"/>
        <dbReference type="ChEBI" id="CHEBI:57701"/>
        <dbReference type="ChEBI" id="CHEBI:58702"/>
        <dbReference type="ChEBI" id="CHEBI:145989"/>
        <dbReference type="EC" id="2.5.1.19"/>
    </reaction>
    <physiologicalReaction direction="left-to-right" evidence="8">
        <dbReference type="Rhea" id="RHEA:21257"/>
    </physiologicalReaction>
</comment>
<dbReference type="CDD" id="cd01556">
    <property type="entry name" value="EPSP_synthase"/>
    <property type="match status" value="1"/>
</dbReference>
<evidence type="ECO:0000313" key="11">
    <source>
        <dbReference type="EMBL" id="PTL36591.1"/>
    </source>
</evidence>
<organism evidence="11 12">
    <name type="scientific">Candidatus Methylomirabilis limnetica</name>
    <dbReference type="NCBI Taxonomy" id="2033718"/>
    <lineage>
        <taxon>Bacteria</taxon>
        <taxon>Candidatus Methylomirabilota</taxon>
        <taxon>Candidatus Methylomirabilia</taxon>
        <taxon>Candidatus Methylomirabilales</taxon>
        <taxon>Candidatus Methylomirabilaceae</taxon>
        <taxon>Candidatus Methylomirabilis</taxon>
    </lineage>
</organism>
<comment type="caution">
    <text evidence="11">The sequence shown here is derived from an EMBL/GenBank/DDBJ whole genome shotgun (WGS) entry which is preliminary data.</text>
</comment>
<dbReference type="Gene3D" id="3.65.10.10">
    <property type="entry name" value="Enolpyruvate transferase domain"/>
    <property type="match status" value="2"/>
</dbReference>
<keyword evidence="7 9" id="KW-0057">Aromatic amino acid biosynthesis</keyword>
<dbReference type="PROSITE" id="PS00885">
    <property type="entry name" value="EPSP_SYNTHASE_2"/>
    <property type="match status" value="1"/>
</dbReference>
<dbReference type="PANTHER" id="PTHR21090:SF5">
    <property type="entry name" value="PENTAFUNCTIONAL AROM POLYPEPTIDE"/>
    <property type="match status" value="1"/>
</dbReference>